<dbReference type="Proteomes" id="UP000029453">
    <property type="component" value="Unassembled WGS sequence"/>
</dbReference>
<gene>
    <name evidence="1" type="ORF">PPOP_3313</name>
</gene>
<dbReference type="AlphaFoldDB" id="M9M7W2"/>
<evidence type="ECO:0000313" key="2">
    <source>
        <dbReference type="Proteomes" id="UP000029453"/>
    </source>
</evidence>
<comment type="caution">
    <text evidence="1">The sequence shown here is derived from an EMBL/GenBank/DDBJ whole genome shotgun (WGS) entry which is preliminary data.</text>
</comment>
<dbReference type="EMBL" id="BALG01000285">
    <property type="protein sequence ID" value="GAC43913.1"/>
    <property type="molecule type" value="Genomic_DNA"/>
</dbReference>
<feature type="non-terminal residue" evidence="1">
    <location>
        <position position="54"/>
    </location>
</feature>
<name>M9M7W2_PAEPP</name>
<evidence type="ECO:0000313" key="1">
    <source>
        <dbReference type="EMBL" id="GAC43913.1"/>
    </source>
</evidence>
<reference evidence="1 2" key="1">
    <citation type="submission" date="2012-10" db="EMBL/GenBank/DDBJ databases">
        <title>Draft Genome Sequence of Paenibacillus popilliae ATCC 14706T.</title>
        <authorList>
            <person name="Iiyama K."/>
            <person name="Mori K."/>
            <person name="Mon H."/>
            <person name="Chieda Y."/>
            <person name="Lee J.M."/>
            <person name="Kusakabe T."/>
            <person name="Tashiro K."/>
            <person name="Asano S."/>
            <person name="Yasunaga-Aoki C."/>
            <person name="Shimizu S."/>
        </authorList>
    </citation>
    <scope>NUCLEOTIDE SEQUENCE [LARGE SCALE GENOMIC DNA]</scope>
    <source>
        <strain evidence="1 2">ATCC 14706</strain>
    </source>
</reference>
<keyword evidence="2" id="KW-1185">Reference proteome</keyword>
<sequence length="54" mass="6277">MWEQPVRSEKDYALLCRAARQLKAVGEKRFDALTRVLNHLADTPPDHDIQQESE</sequence>
<proteinExistence type="predicted"/>
<protein>
    <submittedName>
        <fullName evidence="1">Uncharacterized protein</fullName>
    </submittedName>
</protein>
<organism evidence="1 2">
    <name type="scientific">Paenibacillus popilliae ATCC 14706</name>
    <dbReference type="NCBI Taxonomy" id="1212764"/>
    <lineage>
        <taxon>Bacteria</taxon>
        <taxon>Bacillati</taxon>
        <taxon>Bacillota</taxon>
        <taxon>Bacilli</taxon>
        <taxon>Bacillales</taxon>
        <taxon>Paenibacillaceae</taxon>
        <taxon>Paenibacillus</taxon>
    </lineage>
</organism>
<accession>M9M7W2</accession>